<accession>A0A7R8ZLG5</accession>
<organism evidence="2">
    <name type="scientific">Cyprideis torosa</name>
    <dbReference type="NCBI Taxonomy" id="163714"/>
    <lineage>
        <taxon>Eukaryota</taxon>
        <taxon>Metazoa</taxon>
        <taxon>Ecdysozoa</taxon>
        <taxon>Arthropoda</taxon>
        <taxon>Crustacea</taxon>
        <taxon>Oligostraca</taxon>
        <taxon>Ostracoda</taxon>
        <taxon>Podocopa</taxon>
        <taxon>Podocopida</taxon>
        <taxon>Cytherocopina</taxon>
        <taxon>Cytheroidea</taxon>
        <taxon>Cytherideidae</taxon>
        <taxon>Cyprideis</taxon>
    </lineage>
</organism>
<sequence length="305" mass="33337">MACQNEKQAQLSPDLRTPQEKALTKQHRLDASHVKNDELTFQLNQVLQSFQKSATTNQQPGNPDPIEEAITAILRNIPVRNPYNPLDTLAQRKQVEGLVNLVSSSGQRSHSEPSPPRGTSSDSHVMSSFTTAPAFEEHTNNAPDTSDTSNTPENSTDAHSTPVDRPLQGLSVDVVSSADDNQNISHVDTAIEPQHEDIATQTANGPQNIGVLQVPNGPSDFDTSQIVYFPFTVADAIAIPFLPDVYQTSSSTTSDSKVTANGKARTKQFSNLFILNQVPQSRQSTTILPFPSHQPILLRLFGRFF</sequence>
<feature type="region of interest" description="Disordered" evidence="1">
    <location>
        <begin position="102"/>
        <end position="166"/>
    </location>
</feature>
<proteinExistence type="predicted"/>
<dbReference type="EMBL" id="OB660701">
    <property type="protein sequence ID" value="CAD7225945.1"/>
    <property type="molecule type" value="Genomic_DNA"/>
</dbReference>
<reference evidence="2" key="1">
    <citation type="submission" date="2020-11" db="EMBL/GenBank/DDBJ databases">
        <authorList>
            <person name="Tran Van P."/>
        </authorList>
    </citation>
    <scope>NUCLEOTIDE SEQUENCE</scope>
</reference>
<feature type="compositionally biased region" description="Polar residues" evidence="1">
    <location>
        <begin position="117"/>
        <end position="131"/>
    </location>
</feature>
<gene>
    <name evidence="2" type="ORF">CTOB1V02_LOCUS3873</name>
</gene>
<protein>
    <submittedName>
        <fullName evidence="2">Uncharacterized protein</fullName>
    </submittedName>
</protein>
<feature type="region of interest" description="Disordered" evidence="1">
    <location>
        <begin position="1"/>
        <end position="29"/>
    </location>
</feature>
<evidence type="ECO:0000313" key="2">
    <source>
        <dbReference type="EMBL" id="CAD7225945.1"/>
    </source>
</evidence>
<feature type="compositionally biased region" description="Basic and acidic residues" evidence="1">
    <location>
        <begin position="17"/>
        <end position="29"/>
    </location>
</feature>
<dbReference type="AlphaFoldDB" id="A0A7R8ZLG5"/>
<evidence type="ECO:0000256" key="1">
    <source>
        <dbReference type="SAM" id="MobiDB-lite"/>
    </source>
</evidence>
<feature type="compositionally biased region" description="Polar residues" evidence="1">
    <location>
        <begin position="1"/>
        <end position="11"/>
    </location>
</feature>
<feature type="compositionally biased region" description="Polar residues" evidence="1">
    <location>
        <begin position="140"/>
        <end position="159"/>
    </location>
</feature>
<name>A0A7R8ZLG5_9CRUS</name>